<dbReference type="PROSITE" id="PS51450">
    <property type="entry name" value="LRR"/>
    <property type="match status" value="3"/>
</dbReference>
<reference evidence="5" key="3">
    <citation type="submission" date="2015-06" db="UniProtKB">
        <authorList>
            <consortium name="EnsemblMetazoa"/>
        </authorList>
    </citation>
    <scope>IDENTIFICATION</scope>
</reference>
<keyword evidence="2" id="KW-0732">Signal</keyword>
<dbReference type="AlphaFoldDB" id="T1G4S6"/>
<dbReference type="KEGG" id="hro:HELRODRAFT_82466"/>
<dbReference type="EMBL" id="AMQM01005190">
    <property type="status" value="NOT_ANNOTATED_CDS"/>
    <property type="molecule type" value="Genomic_DNA"/>
</dbReference>
<dbReference type="SMART" id="SM00365">
    <property type="entry name" value="LRR_SD22"/>
    <property type="match status" value="4"/>
</dbReference>
<proteinExistence type="predicted"/>
<sequence>FEDISFNSYLPNLAKLYLTNNLITSISQHSFRALDNLRYINLNANNISFVHMKSFEGLKKLSYLILSDNPIEIFDGVSTTSSNLNCCSYLTALSLSGNLISDIPQFIFDKLSKLETLELNFNKLKIIREGSFRGLHNLKSLYMSNNDIYAIENNAFVDLPSLGTLNLANSFIDHVLLHEKRLNLEKLIMTDSNLETISGQSVRSLERIKSVQLTSDS</sequence>
<dbReference type="SMART" id="SM00369">
    <property type="entry name" value="LRR_TYP"/>
    <property type="match status" value="6"/>
</dbReference>
<dbReference type="EnsemblMetazoa" id="HelroT82466">
    <property type="protein sequence ID" value="HelroP82466"/>
    <property type="gene ID" value="HelroG82466"/>
</dbReference>
<dbReference type="InterPro" id="IPR003591">
    <property type="entry name" value="Leu-rich_rpt_typical-subtyp"/>
</dbReference>
<dbReference type="Pfam" id="PF13855">
    <property type="entry name" value="LRR_8"/>
    <property type="match status" value="2"/>
</dbReference>
<organism evidence="5 6">
    <name type="scientific">Helobdella robusta</name>
    <name type="common">Californian leech</name>
    <dbReference type="NCBI Taxonomy" id="6412"/>
    <lineage>
        <taxon>Eukaryota</taxon>
        <taxon>Metazoa</taxon>
        <taxon>Spiralia</taxon>
        <taxon>Lophotrochozoa</taxon>
        <taxon>Annelida</taxon>
        <taxon>Clitellata</taxon>
        <taxon>Hirudinea</taxon>
        <taxon>Rhynchobdellida</taxon>
        <taxon>Glossiphoniidae</taxon>
        <taxon>Helobdella</taxon>
    </lineage>
</organism>
<dbReference type="HOGENOM" id="CLU_1275042_0_0_1"/>
<dbReference type="OMA" id="HANQFTS"/>
<dbReference type="InParanoid" id="T1G4S6"/>
<accession>T1G4S6</accession>
<evidence type="ECO:0000313" key="6">
    <source>
        <dbReference type="Proteomes" id="UP000015101"/>
    </source>
</evidence>
<keyword evidence="3" id="KW-0677">Repeat</keyword>
<keyword evidence="6" id="KW-1185">Reference proteome</keyword>
<reference evidence="4 6" key="2">
    <citation type="journal article" date="2013" name="Nature">
        <title>Insights into bilaterian evolution from three spiralian genomes.</title>
        <authorList>
            <person name="Simakov O."/>
            <person name="Marletaz F."/>
            <person name="Cho S.J."/>
            <person name="Edsinger-Gonzales E."/>
            <person name="Havlak P."/>
            <person name="Hellsten U."/>
            <person name="Kuo D.H."/>
            <person name="Larsson T."/>
            <person name="Lv J."/>
            <person name="Arendt D."/>
            <person name="Savage R."/>
            <person name="Osoegawa K."/>
            <person name="de Jong P."/>
            <person name="Grimwood J."/>
            <person name="Chapman J.A."/>
            <person name="Shapiro H."/>
            <person name="Aerts A."/>
            <person name="Otillar R.P."/>
            <person name="Terry A.Y."/>
            <person name="Boore J.L."/>
            <person name="Grigoriev I.V."/>
            <person name="Lindberg D.R."/>
            <person name="Seaver E.C."/>
            <person name="Weisblat D.A."/>
            <person name="Putnam N.H."/>
            <person name="Rokhsar D.S."/>
        </authorList>
    </citation>
    <scope>NUCLEOTIDE SEQUENCE</scope>
</reference>
<dbReference type="STRING" id="6412.T1G4S6"/>
<evidence type="ECO:0000313" key="5">
    <source>
        <dbReference type="EnsemblMetazoa" id="HelroP82466"/>
    </source>
</evidence>
<evidence type="ECO:0000256" key="1">
    <source>
        <dbReference type="ARBA" id="ARBA00022614"/>
    </source>
</evidence>
<dbReference type="eggNOG" id="KOG0619">
    <property type="taxonomic scope" value="Eukaryota"/>
</dbReference>
<evidence type="ECO:0000256" key="2">
    <source>
        <dbReference type="ARBA" id="ARBA00022729"/>
    </source>
</evidence>
<dbReference type="OrthoDB" id="6122461at2759"/>
<dbReference type="SUPFAM" id="SSF52058">
    <property type="entry name" value="L domain-like"/>
    <property type="match status" value="1"/>
</dbReference>
<dbReference type="InterPro" id="IPR032675">
    <property type="entry name" value="LRR_dom_sf"/>
</dbReference>
<evidence type="ECO:0000256" key="3">
    <source>
        <dbReference type="ARBA" id="ARBA00022737"/>
    </source>
</evidence>
<dbReference type="Gene3D" id="3.80.10.10">
    <property type="entry name" value="Ribonuclease Inhibitor"/>
    <property type="match status" value="2"/>
</dbReference>
<dbReference type="CTD" id="20216074"/>
<gene>
    <name evidence="5" type="primary">20216074</name>
    <name evidence="4" type="ORF">HELRODRAFT_82466</name>
</gene>
<keyword evidence="1" id="KW-0433">Leucine-rich repeat</keyword>
<dbReference type="RefSeq" id="XP_009020952.1">
    <property type="nucleotide sequence ID" value="XM_009022704.1"/>
</dbReference>
<protein>
    <submittedName>
        <fullName evidence="4 5">Uncharacterized protein</fullName>
    </submittedName>
</protein>
<dbReference type="GeneID" id="20216074"/>
<reference evidence="6" key="1">
    <citation type="submission" date="2012-12" db="EMBL/GenBank/DDBJ databases">
        <authorList>
            <person name="Hellsten U."/>
            <person name="Grimwood J."/>
            <person name="Chapman J.A."/>
            <person name="Shapiro H."/>
            <person name="Aerts A."/>
            <person name="Otillar R.P."/>
            <person name="Terry A.Y."/>
            <person name="Boore J.L."/>
            <person name="Simakov O."/>
            <person name="Marletaz F."/>
            <person name="Cho S.-J."/>
            <person name="Edsinger-Gonzales E."/>
            <person name="Havlak P."/>
            <person name="Kuo D.-H."/>
            <person name="Larsson T."/>
            <person name="Lv J."/>
            <person name="Arendt D."/>
            <person name="Savage R."/>
            <person name="Osoegawa K."/>
            <person name="de Jong P."/>
            <person name="Lindberg D.R."/>
            <person name="Seaver E.C."/>
            <person name="Weisblat D.A."/>
            <person name="Putnam N.H."/>
            <person name="Grigoriev I.V."/>
            <person name="Rokhsar D.S."/>
        </authorList>
    </citation>
    <scope>NUCLEOTIDE SEQUENCE</scope>
</reference>
<dbReference type="PANTHER" id="PTHR24366:SF161">
    <property type="entry name" value="TIR DOMAIN-CONTAINING PROTEIN"/>
    <property type="match status" value="1"/>
</dbReference>
<dbReference type="InterPro" id="IPR001611">
    <property type="entry name" value="Leu-rich_rpt"/>
</dbReference>
<dbReference type="PANTHER" id="PTHR24366">
    <property type="entry name" value="IG(IMMUNOGLOBULIN) AND LRR(LEUCINE RICH REPEAT) DOMAINS"/>
    <property type="match status" value="1"/>
</dbReference>
<dbReference type="Proteomes" id="UP000015101">
    <property type="component" value="Unassembled WGS sequence"/>
</dbReference>
<dbReference type="EMBL" id="KB096864">
    <property type="protein sequence ID" value="ESO00781.1"/>
    <property type="molecule type" value="Genomic_DNA"/>
</dbReference>
<evidence type="ECO:0000313" key="4">
    <source>
        <dbReference type="EMBL" id="ESO00781.1"/>
    </source>
</evidence>
<name>T1G4S6_HELRO</name>